<name>A0AAV4XTK3_CAEEX</name>
<comment type="caution">
    <text evidence="2">The sequence shown here is derived from an EMBL/GenBank/DDBJ whole genome shotgun (WGS) entry which is preliminary data.</text>
</comment>
<feature type="region of interest" description="Disordered" evidence="1">
    <location>
        <begin position="1"/>
        <end position="23"/>
    </location>
</feature>
<evidence type="ECO:0000313" key="2">
    <source>
        <dbReference type="EMBL" id="GIY97189.1"/>
    </source>
</evidence>
<evidence type="ECO:0000313" key="3">
    <source>
        <dbReference type="Proteomes" id="UP001054945"/>
    </source>
</evidence>
<reference evidence="2 3" key="1">
    <citation type="submission" date="2021-06" db="EMBL/GenBank/DDBJ databases">
        <title>Caerostris extrusa draft genome.</title>
        <authorList>
            <person name="Kono N."/>
            <person name="Arakawa K."/>
        </authorList>
    </citation>
    <scope>NUCLEOTIDE SEQUENCE [LARGE SCALE GENOMIC DNA]</scope>
</reference>
<dbReference type="Proteomes" id="UP001054945">
    <property type="component" value="Unassembled WGS sequence"/>
</dbReference>
<dbReference type="EMBL" id="BPLR01000752">
    <property type="protein sequence ID" value="GIY97189.1"/>
    <property type="molecule type" value="Genomic_DNA"/>
</dbReference>
<sequence>MVAKFNYSTITSNDHTRSTRQSRGKCKRFRGKFSKSTQVWWKLKQQLPLPERNCLLGGPPRQSFAAKPCDLSSKIKLLCFGSSWEDEGERGKNKLDNSEIRPFHSCFG</sequence>
<keyword evidence="3" id="KW-1185">Reference proteome</keyword>
<gene>
    <name evidence="2" type="ORF">CEXT_149641</name>
</gene>
<organism evidence="2 3">
    <name type="scientific">Caerostris extrusa</name>
    <name type="common">Bark spider</name>
    <name type="synonym">Caerostris bankana</name>
    <dbReference type="NCBI Taxonomy" id="172846"/>
    <lineage>
        <taxon>Eukaryota</taxon>
        <taxon>Metazoa</taxon>
        <taxon>Ecdysozoa</taxon>
        <taxon>Arthropoda</taxon>
        <taxon>Chelicerata</taxon>
        <taxon>Arachnida</taxon>
        <taxon>Araneae</taxon>
        <taxon>Araneomorphae</taxon>
        <taxon>Entelegynae</taxon>
        <taxon>Araneoidea</taxon>
        <taxon>Araneidae</taxon>
        <taxon>Caerostris</taxon>
    </lineage>
</organism>
<feature type="compositionally biased region" description="Polar residues" evidence="1">
    <location>
        <begin position="1"/>
        <end position="13"/>
    </location>
</feature>
<accession>A0AAV4XTK3</accession>
<protein>
    <submittedName>
        <fullName evidence="2">Uncharacterized protein</fullName>
    </submittedName>
</protein>
<feature type="compositionally biased region" description="Basic and acidic residues" evidence="1">
    <location>
        <begin position="89"/>
        <end position="102"/>
    </location>
</feature>
<dbReference type="AlphaFoldDB" id="A0AAV4XTK3"/>
<proteinExistence type="predicted"/>
<evidence type="ECO:0000256" key="1">
    <source>
        <dbReference type="SAM" id="MobiDB-lite"/>
    </source>
</evidence>
<feature type="region of interest" description="Disordered" evidence="1">
    <location>
        <begin position="85"/>
        <end position="108"/>
    </location>
</feature>